<dbReference type="GO" id="GO:0005509">
    <property type="term" value="F:calcium ion binding"/>
    <property type="evidence" value="ECO:0007669"/>
    <property type="project" value="InterPro"/>
</dbReference>
<evidence type="ECO:0000259" key="4">
    <source>
        <dbReference type="PROSITE" id="PS50222"/>
    </source>
</evidence>
<evidence type="ECO:0000256" key="2">
    <source>
        <dbReference type="SAM" id="MobiDB-lite"/>
    </source>
</evidence>
<dbReference type="GO" id="GO:0031267">
    <property type="term" value="F:small GTPase binding"/>
    <property type="evidence" value="ECO:0007669"/>
    <property type="project" value="TreeGrafter"/>
</dbReference>
<feature type="region of interest" description="Disordered" evidence="2">
    <location>
        <begin position="841"/>
        <end position="881"/>
    </location>
</feature>
<dbReference type="GO" id="GO:0005096">
    <property type="term" value="F:GTPase activator activity"/>
    <property type="evidence" value="ECO:0007669"/>
    <property type="project" value="TreeGrafter"/>
</dbReference>
<organism evidence="5 6">
    <name type="scientific">Caulochytrium protostelioides</name>
    <dbReference type="NCBI Taxonomy" id="1555241"/>
    <lineage>
        <taxon>Eukaryota</taxon>
        <taxon>Fungi</taxon>
        <taxon>Fungi incertae sedis</taxon>
        <taxon>Chytridiomycota</taxon>
        <taxon>Chytridiomycota incertae sedis</taxon>
        <taxon>Chytridiomycetes</taxon>
        <taxon>Caulochytriales</taxon>
        <taxon>Caulochytriaceae</taxon>
        <taxon>Caulochytrium</taxon>
    </lineage>
</organism>
<dbReference type="PROSITE" id="PS50086">
    <property type="entry name" value="TBC_RABGAP"/>
    <property type="match status" value="1"/>
</dbReference>
<protein>
    <recommendedName>
        <fullName evidence="7">TBC-domain-containing protein</fullName>
    </recommendedName>
</protein>
<dbReference type="Proteomes" id="UP000274922">
    <property type="component" value="Unassembled WGS sequence"/>
</dbReference>
<feature type="compositionally biased region" description="Low complexity" evidence="2">
    <location>
        <begin position="1176"/>
        <end position="1204"/>
    </location>
</feature>
<feature type="domain" description="EF-hand" evidence="4">
    <location>
        <begin position="1654"/>
        <end position="1689"/>
    </location>
</feature>
<feature type="compositionally biased region" description="Gly residues" evidence="2">
    <location>
        <begin position="1770"/>
        <end position="1792"/>
    </location>
</feature>
<dbReference type="Gene3D" id="1.10.238.10">
    <property type="entry name" value="EF-hand"/>
    <property type="match status" value="1"/>
</dbReference>
<accession>A0A4P9XCV7</accession>
<feature type="region of interest" description="Disordered" evidence="2">
    <location>
        <begin position="1591"/>
        <end position="1631"/>
    </location>
</feature>
<dbReference type="SMART" id="SM00164">
    <property type="entry name" value="TBC"/>
    <property type="match status" value="1"/>
</dbReference>
<dbReference type="InterPro" id="IPR011992">
    <property type="entry name" value="EF-hand-dom_pair"/>
</dbReference>
<feature type="domain" description="Rab-GAP TBC" evidence="3">
    <location>
        <begin position="943"/>
        <end position="1130"/>
    </location>
</feature>
<dbReference type="PANTHER" id="PTHR47219:SF20">
    <property type="entry name" value="TBC1 DOMAIN FAMILY MEMBER 2B"/>
    <property type="match status" value="1"/>
</dbReference>
<dbReference type="InterPro" id="IPR035969">
    <property type="entry name" value="Rab-GAP_TBC_sf"/>
</dbReference>
<feature type="compositionally biased region" description="Polar residues" evidence="2">
    <location>
        <begin position="859"/>
        <end position="868"/>
    </location>
</feature>
<dbReference type="SUPFAM" id="SSF47473">
    <property type="entry name" value="EF-hand"/>
    <property type="match status" value="1"/>
</dbReference>
<gene>
    <name evidence="5" type="ORF">CXG81DRAFT_24070</name>
</gene>
<dbReference type="Gene3D" id="1.10.472.80">
    <property type="entry name" value="Ypt/Rab-GAP domain of gyp1p, domain 3"/>
    <property type="match status" value="1"/>
</dbReference>
<sequence>MWIAPCDVADAPPTPAWQDRAGNALFTLQTRADHIAKQTRPGGGMRSLFGFTMRSGSSSTSGSGQNGRSPAAAAATAATAGSAHAAAPRGRHPGKAERDGVDFTHRIVLRVVAHRTLYIVATSHDFAEIRQHWNWVEQHAMRQVPIPVMTAYAVASASAAASAASTASLGAAAPRPLVAGVPVSTEAIGLRLLAQFEELAARESSANDPVAVQLRQLQEEAGLLFPALANPDDDVLLACLPVTAWVGAARTACRGHLYLSQQHVGFASEHDGVPAASVAAAAAAAAHPAATGPPPASSPAPTTASAGSPSRSPTASPTLGEKQSLTARHGPQANAATLPLSLPRPVVSWVLTLRSITRLELQPSQRLLAGHDDITLAAGEAATYTFSPAADVDDVYRALSHLIDIAMLILVRGAENSFTAAAVVFHAPANGTGDLSTTHSRARRMLHKPRDAGRSDPRLRADLADLDLTDALFAPSPSESDTETPAAHPTLATPDAEPTEPRSHHGGGGRLVPRLDRAAHGRRVRDYATVPLAAVETMGQLEAEYRHVAFRSRFRLPPDAKLDAALPCVFCLVQRPVAGAGPSATTNGAASTTPATPSASAAAPQGVARAFPYAGTLFFSGRHVTFVATAAAPETGAPSPVQTETRAAQTLAQLLPQRPAGASDDPLVMFVLPYAQIVSVKKQPPTSGPLGVASFSLSGHLMLTTKHRRDFWLAFSATPAKDEAAERVLAGLRRAGWRMEEEVRFGQASPGPPPSAASAAMPSLLTSASTRHGLSATPSPLPLVGSAGGGGGPLSSALSSPSPLRYHGHASDLATPALETGLSAASLMGSELTPTGSSYFPAASLPGVRPHRRDIDATDNASGPTSPDGSRMGPPLPDPTTTILTEGLLKSHERQQYGALRALSPRDLRRRNAWTHYFAVYGQDVSFIKDYPRLRQLIIDTLGVPRTYRGDFWLATSGAWFERPQPEMYPQLVARYADRPNEYTAEIDKDIHRSLPSVAAFHTPTGHAALRRVLTCYSWRNPGVGYAQALNLVAATLLLYLKEADAFWLLCIIVERLLPDHYTKTMLGSVVDQKAFEHLVGMLMPALKAHLDACHIDLGMHTFSWFVCLFLTALPTDVAAVALDGFFLDGQPFLFWLALGVLQANEEQLMHRHLDDERFLSILTKYFQQLAPPPSSSSVASPQDGPATLPAAAASPRLSPGAAPLRSPPPIPTAATPNQSVPPPYVAQWMRLLALAYSLAGTVTAELILYLQRQARLAVIHGMEAASRLSQVRDLAGQVTLTAREIGIVYDELRRLDFMQEVRRHGRTTAPGALGPTTGPAAAAAAAAATDRVQMAELTAYFEARGAWGIARRRRGARPRPDRRASFSPYRDADAVSIRSMDSLSVASLRGVGRHGGRPRRVTEVSETKSLGLREFRDVLYRLTPWKLGTYRPVGGGGASSSAFAASAAMSLTSGSMPTVTGTPPMLSIPGSHARLPYAGGTPGILSASPSIGSLGRLSSTASWLRGSTLGDDDETTVAHPFAPNGAGEREQVVVSLADRIYCYCRFHYDFMKRNQRAAAEQHSATAAAAAASLAGGGGVLDDDEGLNSLVDVADDDDDASSSTSESDDGDGDGGLSASGAVSVAGGRHGSSGPKGIVDLSTMVHLMDLIMKQNMNARIRFFFDLHDVDGDGVLDGRELKSVMDSLLELFEHGAALGQATESDPYHRSISQFLATALTMGSGGHPAGRPSDRETATAGTTTAQTTPSSQQNAGFLHPRSVSTSESRPYGTLGGGGGGAGAMNGGHSPGGHGHGASGLARFALDFNGFLLAMLSQTRFVQFFDSVWTLTRTPVDAASAEADPTGAETHRIALTLSAAPAPDAAFV</sequence>
<evidence type="ECO:0000259" key="3">
    <source>
        <dbReference type="PROSITE" id="PS50086"/>
    </source>
</evidence>
<evidence type="ECO:0000256" key="1">
    <source>
        <dbReference type="ARBA" id="ARBA00022837"/>
    </source>
</evidence>
<dbReference type="InterPro" id="IPR002048">
    <property type="entry name" value="EF_hand_dom"/>
</dbReference>
<dbReference type="PROSITE" id="PS50222">
    <property type="entry name" value="EF_HAND_2"/>
    <property type="match status" value="1"/>
</dbReference>
<dbReference type="OrthoDB" id="294251at2759"/>
<dbReference type="PANTHER" id="PTHR47219">
    <property type="entry name" value="RAB GTPASE-ACTIVATING PROTEIN 1-LIKE"/>
    <property type="match status" value="1"/>
</dbReference>
<feature type="region of interest" description="Disordered" evidence="2">
    <location>
        <begin position="50"/>
        <end position="98"/>
    </location>
</feature>
<feature type="compositionally biased region" description="Low complexity" evidence="2">
    <location>
        <begin position="299"/>
        <end position="318"/>
    </location>
</feature>
<feature type="region of interest" description="Disordered" evidence="2">
    <location>
        <begin position="581"/>
        <end position="600"/>
    </location>
</feature>
<feature type="compositionally biased region" description="Low complexity" evidence="2">
    <location>
        <begin position="1735"/>
        <end position="1745"/>
    </location>
</feature>
<feature type="compositionally biased region" description="Acidic residues" evidence="2">
    <location>
        <begin position="1593"/>
        <end position="1612"/>
    </location>
</feature>
<name>A0A4P9XCV7_9FUNG</name>
<dbReference type="FunFam" id="1.10.8.270:FF:000026">
    <property type="entry name" value="TBC (Tre-2/Bub2/Cdc16) domain family"/>
    <property type="match status" value="1"/>
</dbReference>
<feature type="region of interest" description="Disordered" evidence="2">
    <location>
        <begin position="472"/>
        <end position="517"/>
    </location>
</feature>
<feature type="region of interest" description="Disordered" evidence="2">
    <location>
        <begin position="1173"/>
        <end position="1219"/>
    </location>
</feature>
<proteinExistence type="predicted"/>
<feature type="region of interest" description="Disordered" evidence="2">
    <location>
        <begin position="769"/>
        <end position="800"/>
    </location>
</feature>
<evidence type="ECO:0000313" key="6">
    <source>
        <dbReference type="Proteomes" id="UP000274922"/>
    </source>
</evidence>
<keyword evidence="1" id="KW-0106">Calcium</keyword>
<feature type="region of interest" description="Disordered" evidence="2">
    <location>
        <begin position="1719"/>
        <end position="1792"/>
    </location>
</feature>
<dbReference type="EMBL" id="ML014125">
    <property type="protein sequence ID" value="RKP03296.1"/>
    <property type="molecule type" value="Genomic_DNA"/>
</dbReference>
<feature type="compositionally biased region" description="Low complexity" evidence="2">
    <location>
        <begin position="55"/>
        <end position="88"/>
    </location>
</feature>
<dbReference type="InterPro" id="IPR000195">
    <property type="entry name" value="Rab-GAP-TBC_dom"/>
</dbReference>
<evidence type="ECO:0000313" key="5">
    <source>
        <dbReference type="EMBL" id="RKP03296.1"/>
    </source>
</evidence>
<evidence type="ECO:0008006" key="7">
    <source>
        <dbReference type="Google" id="ProtNLM"/>
    </source>
</evidence>
<dbReference type="Pfam" id="PF00566">
    <property type="entry name" value="RabGAP-TBC"/>
    <property type="match status" value="1"/>
</dbReference>
<feature type="region of interest" description="Disordered" evidence="2">
    <location>
        <begin position="288"/>
        <end position="326"/>
    </location>
</feature>
<dbReference type="Gene3D" id="1.10.8.270">
    <property type="entry name" value="putative rabgap domain of human tbc1 domain family member 14 like domains"/>
    <property type="match status" value="1"/>
</dbReference>
<dbReference type="InterPro" id="IPR018247">
    <property type="entry name" value="EF_Hand_1_Ca_BS"/>
</dbReference>
<dbReference type="STRING" id="1555241.A0A4P9XCV7"/>
<dbReference type="PROSITE" id="PS00018">
    <property type="entry name" value="EF_HAND_1"/>
    <property type="match status" value="1"/>
</dbReference>
<feature type="compositionally biased region" description="Low complexity" evidence="2">
    <location>
        <begin position="1616"/>
        <end position="1626"/>
    </location>
</feature>
<reference evidence="6" key="1">
    <citation type="journal article" date="2018" name="Nat. Microbiol.">
        <title>Leveraging single-cell genomics to expand the fungal tree of life.</title>
        <authorList>
            <person name="Ahrendt S.R."/>
            <person name="Quandt C.A."/>
            <person name="Ciobanu D."/>
            <person name="Clum A."/>
            <person name="Salamov A."/>
            <person name="Andreopoulos B."/>
            <person name="Cheng J.F."/>
            <person name="Woyke T."/>
            <person name="Pelin A."/>
            <person name="Henrissat B."/>
            <person name="Reynolds N.K."/>
            <person name="Benny G.L."/>
            <person name="Smith M.E."/>
            <person name="James T.Y."/>
            <person name="Grigoriev I.V."/>
        </authorList>
    </citation>
    <scope>NUCLEOTIDE SEQUENCE [LARGE SCALE GENOMIC DNA]</scope>
    <source>
        <strain evidence="6">ATCC 52028</strain>
    </source>
</reference>
<keyword evidence="6" id="KW-1185">Reference proteome</keyword>
<dbReference type="InterPro" id="IPR050302">
    <property type="entry name" value="Rab_GAP_TBC_domain"/>
</dbReference>
<dbReference type="SUPFAM" id="SSF47923">
    <property type="entry name" value="Ypt/Rab-GAP domain of gyp1p"/>
    <property type="match status" value="2"/>
</dbReference>